<protein>
    <submittedName>
        <fullName evidence="2">Uncharacterized protein</fullName>
    </submittedName>
</protein>
<keyword evidence="1" id="KW-1133">Transmembrane helix</keyword>
<evidence type="ECO:0000313" key="3">
    <source>
        <dbReference type="Proteomes" id="UP001165378"/>
    </source>
</evidence>
<accession>A0AA41Q796</accession>
<sequence>MPMQEWPEGPYADPEKARERYRQDLAQDRAALREVLRADNKDAHLGVVIVLIAAGMAAWIGGPVVAASIGAAFAGLYVLTLAVMLLRGIRGGDAFGRSYRFTFGWSQWF</sequence>
<keyword evidence="1" id="KW-0812">Transmembrane</keyword>
<dbReference type="EMBL" id="JAKFHA010000035">
    <property type="protein sequence ID" value="MCF2532511.1"/>
    <property type="molecule type" value="Genomic_DNA"/>
</dbReference>
<feature type="transmembrane region" description="Helical" evidence="1">
    <location>
        <begin position="66"/>
        <end position="86"/>
    </location>
</feature>
<dbReference type="Proteomes" id="UP001165378">
    <property type="component" value="Unassembled WGS sequence"/>
</dbReference>
<gene>
    <name evidence="2" type="ORF">LZ495_35600</name>
</gene>
<reference evidence="2" key="1">
    <citation type="submission" date="2022-01" db="EMBL/GenBank/DDBJ databases">
        <title>Genome-Based Taxonomic Classification of the Phylum Actinobacteria.</title>
        <authorList>
            <person name="Gao Y."/>
        </authorList>
    </citation>
    <scope>NUCLEOTIDE SEQUENCE</scope>
    <source>
        <strain evidence="2">KLBMP 8922</strain>
    </source>
</reference>
<name>A0AA41Q796_9ACTN</name>
<evidence type="ECO:0000313" key="2">
    <source>
        <dbReference type="EMBL" id="MCF2532511.1"/>
    </source>
</evidence>
<keyword evidence="3" id="KW-1185">Reference proteome</keyword>
<proteinExistence type="predicted"/>
<keyword evidence="1" id="KW-0472">Membrane</keyword>
<evidence type="ECO:0000256" key="1">
    <source>
        <dbReference type="SAM" id="Phobius"/>
    </source>
</evidence>
<dbReference type="AlphaFoldDB" id="A0AA41Q796"/>
<organism evidence="2 3">
    <name type="scientific">Yinghuangia soli</name>
    <dbReference type="NCBI Taxonomy" id="2908204"/>
    <lineage>
        <taxon>Bacteria</taxon>
        <taxon>Bacillati</taxon>
        <taxon>Actinomycetota</taxon>
        <taxon>Actinomycetes</taxon>
        <taxon>Kitasatosporales</taxon>
        <taxon>Streptomycetaceae</taxon>
        <taxon>Yinghuangia</taxon>
    </lineage>
</organism>
<feature type="transmembrane region" description="Helical" evidence="1">
    <location>
        <begin position="43"/>
        <end position="60"/>
    </location>
</feature>
<comment type="caution">
    <text evidence="2">The sequence shown here is derived from an EMBL/GenBank/DDBJ whole genome shotgun (WGS) entry which is preliminary data.</text>
</comment>
<dbReference type="RefSeq" id="WP_235057290.1">
    <property type="nucleotide sequence ID" value="NZ_JAKFHA010000035.1"/>
</dbReference>